<keyword evidence="4" id="KW-1185">Reference proteome</keyword>
<dbReference type="InterPro" id="IPR029039">
    <property type="entry name" value="Flavoprotein-like_sf"/>
</dbReference>
<dbReference type="RefSeq" id="WP_130601287.1">
    <property type="nucleotide sequence ID" value="NZ_CP036200.1"/>
</dbReference>
<reference evidence="3 4" key="1">
    <citation type="submission" date="2019-02" db="EMBL/GenBank/DDBJ databases">
        <title>Shewanella sp. D4-2 isolated from Dokdo Island.</title>
        <authorList>
            <person name="Baek K."/>
        </authorList>
    </citation>
    <scope>NUCLEOTIDE SEQUENCE [LARGE SCALE GENOMIC DNA]</scope>
    <source>
        <strain evidence="3 4">D4-2</strain>
    </source>
</reference>
<dbReference type="OrthoDB" id="9798454at2"/>
<keyword evidence="1" id="KW-0560">Oxidoreductase</keyword>
<sequence length="205" mass="23577">MNKKILLLFAHPSKHRSEVNSPLFEFAKKLDFVTAVDLYAEYPDYNIDIDKEQTRLNEHDVVIFQFPFYWYSTPSILKEWQDLVLEYGYAYGSTGTALKGKTFMCAISAGGKEQAYRAEGYNHFTVRELLQPLEQTANITGMNYLPPFALFSSRTATNDNRLDNHLELWHRVLNQLHQGAIDLVEARQLVIINELYSDKTSSEGA</sequence>
<name>A0A411PJR5_9GAMM</name>
<dbReference type="GO" id="GO:0003955">
    <property type="term" value="F:NAD(P)H dehydrogenase (quinone) activity"/>
    <property type="evidence" value="ECO:0007669"/>
    <property type="project" value="TreeGrafter"/>
</dbReference>
<dbReference type="KEGG" id="smai:EXU30_14760"/>
<dbReference type="GO" id="GO:0009055">
    <property type="term" value="F:electron transfer activity"/>
    <property type="evidence" value="ECO:0007669"/>
    <property type="project" value="TreeGrafter"/>
</dbReference>
<dbReference type="EMBL" id="CP036200">
    <property type="protein sequence ID" value="QBF83806.1"/>
    <property type="molecule type" value="Genomic_DNA"/>
</dbReference>
<dbReference type="GO" id="GO:0010181">
    <property type="term" value="F:FMN binding"/>
    <property type="evidence" value="ECO:0007669"/>
    <property type="project" value="TreeGrafter"/>
</dbReference>
<dbReference type="SUPFAM" id="SSF52218">
    <property type="entry name" value="Flavoproteins"/>
    <property type="match status" value="1"/>
</dbReference>
<evidence type="ECO:0000259" key="2">
    <source>
        <dbReference type="Pfam" id="PF02525"/>
    </source>
</evidence>
<dbReference type="PANTHER" id="PTHR47307">
    <property type="entry name" value="GLUTATHIONE-REGULATED POTASSIUM-EFFLUX SYSTEM ANCILLARY PROTEIN KEFG"/>
    <property type="match status" value="1"/>
</dbReference>
<dbReference type="PANTHER" id="PTHR47307:SF1">
    <property type="entry name" value="GLUTATHIONE-REGULATED POTASSIUM-EFFLUX SYSTEM ANCILLARY PROTEIN KEFG"/>
    <property type="match status" value="1"/>
</dbReference>
<dbReference type="InterPro" id="IPR003680">
    <property type="entry name" value="Flavodoxin_fold"/>
</dbReference>
<feature type="domain" description="Flavodoxin-like fold" evidence="2">
    <location>
        <begin position="3"/>
        <end position="170"/>
    </location>
</feature>
<proteinExistence type="predicted"/>
<gene>
    <name evidence="3" type="ORF">EXU30_14760</name>
</gene>
<evidence type="ECO:0000313" key="3">
    <source>
        <dbReference type="EMBL" id="QBF83806.1"/>
    </source>
</evidence>
<dbReference type="InterPro" id="IPR046980">
    <property type="entry name" value="KefG/KefF"/>
</dbReference>
<dbReference type="AlphaFoldDB" id="A0A411PJR5"/>
<evidence type="ECO:0000313" key="4">
    <source>
        <dbReference type="Proteomes" id="UP000291106"/>
    </source>
</evidence>
<dbReference type="Pfam" id="PF02525">
    <property type="entry name" value="Flavodoxin_2"/>
    <property type="match status" value="1"/>
</dbReference>
<accession>A0A411PJR5</accession>
<dbReference type="Proteomes" id="UP000291106">
    <property type="component" value="Chromosome"/>
</dbReference>
<organism evidence="3 4">
    <name type="scientific">Shewanella maritima</name>
    <dbReference type="NCBI Taxonomy" id="2520507"/>
    <lineage>
        <taxon>Bacteria</taxon>
        <taxon>Pseudomonadati</taxon>
        <taxon>Pseudomonadota</taxon>
        <taxon>Gammaproteobacteria</taxon>
        <taxon>Alteromonadales</taxon>
        <taxon>Shewanellaceae</taxon>
        <taxon>Shewanella</taxon>
    </lineage>
</organism>
<dbReference type="Gene3D" id="3.40.50.360">
    <property type="match status" value="1"/>
</dbReference>
<evidence type="ECO:0000256" key="1">
    <source>
        <dbReference type="ARBA" id="ARBA00023002"/>
    </source>
</evidence>
<protein>
    <submittedName>
        <fullName evidence="3">Flavodoxin family protein</fullName>
    </submittedName>
</protein>